<evidence type="ECO:0000313" key="2">
    <source>
        <dbReference type="Proteomes" id="UP001432251"/>
    </source>
</evidence>
<keyword evidence="2" id="KW-1185">Reference proteome</keyword>
<proteinExistence type="predicted"/>
<reference evidence="1" key="1">
    <citation type="journal article" date="2025" name="Int. J. Syst. Evol. Microbiol.">
        <title>Streptomyces citrinus sp. nov., with yellow diffusible pigment.</title>
        <authorList>
            <person name="He Y."/>
            <person name="Yang E."/>
            <person name="Xu J."/>
            <person name="Sun Y."/>
            <person name="Sun L."/>
        </authorList>
    </citation>
    <scope>NUCLEOTIDE SEQUENCE</scope>
    <source>
        <strain evidence="1">Q6</strain>
    </source>
</reference>
<accession>A0ACD5AP26</accession>
<gene>
    <name evidence="1" type="primary">rsgA</name>
    <name evidence="1" type="ORF">V2W30_38550</name>
</gene>
<evidence type="ECO:0000313" key="1">
    <source>
        <dbReference type="EMBL" id="WWQ68659.1"/>
    </source>
</evidence>
<dbReference type="EMBL" id="CP146022">
    <property type="protein sequence ID" value="WWQ68659.1"/>
    <property type="molecule type" value="Genomic_DNA"/>
</dbReference>
<sequence>MFPSHASPHSSALSFPSHDLTPADYGWDAERERSFAPSRGEDLVPGRVVRAERGLCDVVAETGPVRAMVVPSSDTGDRLTPCTGDWVAVRPAAAAASPVIVEVLERRTAVRRSTSSRTSHAQVLAANVDTVAVAVSLSDPLKLGRVERMLALAWESGATPVVVLTKADRCADPASAAAEVAEAAPGVEVLVTSATTGEGVDVLTAVLSGTVVLLGPSGAGKSTLGNRLLGEDLLATGAVRGSDGKGRHTTAWRELLPLPHGGVLLDTPGLRGVGLHDADDGLDHTFAEITELALDCRFADCAHTGEPGCAVLAAIENGHLTRRRLDSYHRLQRENTYAASRTDARLRAELERPRKEISRHLRALKQSPNFKA</sequence>
<organism evidence="1 2">
    <name type="scientific">Streptomyces citrinus</name>
    <dbReference type="NCBI Taxonomy" id="3118173"/>
    <lineage>
        <taxon>Bacteria</taxon>
        <taxon>Bacillati</taxon>
        <taxon>Actinomycetota</taxon>
        <taxon>Actinomycetes</taxon>
        <taxon>Kitasatosporales</taxon>
        <taxon>Streptomycetaceae</taxon>
        <taxon>Streptomyces</taxon>
    </lineage>
</organism>
<protein>
    <submittedName>
        <fullName evidence="1">Ribosome small subunit-dependent GTPase A</fullName>
    </submittedName>
</protein>
<name>A0ACD5AP26_9ACTN</name>
<dbReference type="Proteomes" id="UP001432251">
    <property type="component" value="Chromosome"/>
</dbReference>